<dbReference type="InterPro" id="IPR002885">
    <property type="entry name" value="PPR_rpt"/>
</dbReference>
<dbReference type="Pfam" id="PF01535">
    <property type="entry name" value="PPR"/>
    <property type="match status" value="3"/>
</dbReference>
<dbReference type="GO" id="GO:0009451">
    <property type="term" value="P:RNA modification"/>
    <property type="evidence" value="ECO:0007669"/>
    <property type="project" value="InterPro"/>
</dbReference>
<dbReference type="AlphaFoldDB" id="A0A2N9FPD7"/>
<feature type="repeat" description="PPR" evidence="2">
    <location>
        <begin position="174"/>
        <end position="208"/>
    </location>
</feature>
<evidence type="ECO:0000313" key="3">
    <source>
        <dbReference type="EMBL" id="SPC88771.1"/>
    </source>
</evidence>
<reference evidence="3" key="1">
    <citation type="submission" date="2018-02" db="EMBL/GenBank/DDBJ databases">
        <authorList>
            <person name="Cohen D.B."/>
            <person name="Kent A.D."/>
        </authorList>
    </citation>
    <scope>NUCLEOTIDE SEQUENCE</scope>
</reference>
<accession>A0A2N9FPD7</accession>
<evidence type="ECO:0000256" key="2">
    <source>
        <dbReference type="PROSITE-ProRule" id="PRU00708"/>
    </source>
</evidence>
<evidence type="ECO:0000256" key="1">
    <source>
        <dbReference type="ARBA" id="ARBA00022737"/>
    </source>
</evidence>
<dbReference type="PANTHER" id="PTHR47926:SF452">
    <property type="entry name" value="PENTATRICOPEPTIDE REPEAT-CONTAINING PROTEIN"/>
    <property type="match status" value="1"/>
</dbReference>
<dbReference type="PANTHER" id="PTHR47926">
    <property type="entry name" value="PENTATRICOPEPTIDE REPEAT-CONTAINING PROTEIN"/>
    <property type="match status" value="1"/>
</dbReference>
<sequence>MPSTRDIVPFYATLLDACSSAKNLQNLKLLHAKTIRLGISPHDFIRTKLISSYASCAQLHQANVLFSFATRKPTYLFNTLIRAYASLGFFSHSLSVFRRMLFAAKPIDRHTLPVVLKSCAGLSALRLGRQVHGAALVNGFALDLGNSNSLITMYAKCGDLANARKVFDGMPVRNEVSWSAMMSGYGMHGVFAEVFGLFDRMLEAGERPDGVTFTAVLTACSHGGLTDRGREYFKMMQGRYAIRPGLEHYTCMVDMLGRVGQVEEAEKLIFGMEMEPDEALWAALLGACKIHGKLEVAERVAEKVYGKRMSVESL</sequence>
<dbReference type="InterPro" id="IPR011990">
    <property type="entry name" value="TPR-like_helical_dom_sf"/>
</dbReference>
<dbReference type="EMBL" id="OIVN01001017">
    <property type="protein sequence ID" value="SPC88771.1"/>
    <property type="molecule type" value="Genomic_DNA"/>
</dbReference>
<organism evidence="3">
    <name type="scientific">Fagus sylvatica</name>
    <name type="common">Beechnut</name>
    <dbReference type="NCBI Taxonomy" id="28930"/>
    <lineage>
        <taxon>Eukaryota</taxon>
        <taxon>Viridiplantae</taxon>
        <taxon>Streptophyta</taxon>
        <taxon>Embryophyta</taxon>
        <taxon>Tracheophyta</taxon>
        <taxon>Spermatophyta</taxon>
        <taxon>Magnoliopsida</taxon>
        <taxon>eudicotyledons</taxon>
        <taxon>Gunneridae</taxon>
        <taxon>Pentapetalae</taxon>
        <taxon>rosids</taxon>
        <taxon>fabids</taxon>
        <taxon>Fagales</taxon>
        <taxon>Fagaceae</taxon>
        <taxon>Fagus</taxon>
    </lineage>
</organism>
<name>A0A2N9FPD7_FAGSY</name>
<dbReference type="FunFam" id="1.25.40.10:FF:000090">
    <property type="entry name" value="Pentatricopeptide repeat-containing protein, chloroplastic"/>
    <property type="match status" value="1"/>
</dbReference>
<protein>
    <recommendedName>
        <fullName evidence="4">Pentacotripeptide-repeat region of PRORP domain-containing protein</fullName>
    </recommendedName>
</protein>
<dbReference type="Gene3D" id="1.25.40.10">
    <property type="entry name" value="Tetratricopeptide repeat domain"/>
    <property type="match status" value="2"/>
</dbReference>
<evidence type="ECO:0008006" key="4">
    <source>
        <dbReference type="Google" id="ProtNLM"/>
    </source>
</evidence>
<gene>
    <name evidence="3" type="ORF">FSB_LOCUS16653</name>
</gene>
<keyword evidence="1" id="KW-0677">Repeat</keyword>
<dbReference type="PROSITE" id="PS51375">
    <property type="entry name" value="PPR"/>
    <property type="match status" value="1"/>
</dbReference>
<dbReference type="NCBIfam" id="TIGR00756">
    <property type="entry name" value="PPR"/>
    <property type="match status" value="3"/>
</dbReference>
<proteinExistence type="predicted"/>
<dbReference type="InterPro" id="IPR046960">
    <property type="entry name" value="PPR_At4g14850-like_plant"/>
</dbReference>
<dbReference type="GO" id="GO:0003723">
    <property type="term" value="F:RNA binding"/>
    <property type="evidence" value="ECO:0007669"/>
    <property type="project" value="InterPro"/>
</dbReference>
<dbReference type="Pfam" id="PF13041">
    <property type="entry name" value="PPR_2"/>
    <property type="match status" value="1"/>
</dbReference>